<comment type="similarity">
    <text evidence="1">Belongs to the prefoldin subunit alpha family.</text>
</comment>
<dbReference type="SUPFAM" id="SSF46579">
    <property type="entry name" value="Prefoldin"/>
    <property type="match status" value="1"/>
</dbReference>
<proteinExistence type="inferred from homology"/>
<keyword evidence="3" id="KW-0143">Chaperone</keyword>
<evidence type="ECO:0000256" key="2">
    <source>
        <dbReference type="ARBA" id="ARBA00011695"/>
    </source>
</evidence>
<dbReference type="GO" id="GO:0006457">
    <property type="term" value="P:protein folding"/>
    <property type="evidence" value="ECO:0007669"/>
    <property type="project" value="InterPro"/>
</dbReference>
<gene>
    <name evidence="5" type="ORF">WICPIJ_007015</name>
</gene>
<reference evidence="5" key="1">
    <citation type="journal article" date="2021" name="Open Biol.">
        <title>Shared evolutionary footprints suggest mitochondrial oxidative damage underlies multiple complex I losses in fungi.</title>
        <authorList>
            <person name="Schikora-Tamarit M.A."/>
            <person name="Marcet-Houben M."/>
            <person name="Nosek J."/>
            <person name="Gabaldon T."/>
        </authorList>
    </citation>
    <scope>NUCLEOTIDE SEQUENCE</scope>
    <source>
        <strain evidence="5">CBS2887</strain>
    </source>
</reference>
<evidence type="ECO:0000313" key="6">
    <source>
        <dbReference type="Proteomes" id="UP000774326"/>
    </source>
</evidence>
<dbReference type="Proteomes" id="UP000774326">
    <property type="component" value="Unassembled WGS sequence"/>
</dbReference>
<dbReference type="FunFam" id="1.10.287.370:FF:000001">
    <property type="entry name" value="Prefoldin subunit 3"/>
    <property type="match status" value="1"/>
</dbReference>
<dbReference type="CDD" id="cd23156">
    <property type="entry name" value="Prefoldin_3"/>
    <property type="match status" value="1"/>
</dbReference>
<dbReference type="InterPro" id="IPR004127">
    <property type="entry name" value="Prefoldin_subunit_alpha"/>
</dbReference>
<name>A0A9P8TJN1_WICPI</name>
<dbReference type="EMBL" id="JAEUBG010004036">
    <property type="protein sequence ID" value="KAH3682023.1"/>
    <property type="molecule type" value="Genomic_DNA"/>
</dbReference>
<organism evidence="5 6">
    <name type="scientific">Wickerhamomyces pijperi</name>
    <name type="common">Yeast</name>
    <name type="synonym">Pichia pijperi</name>
    <dbReference type="NCBI Taxonomy" id="599730"/>
    <lineage>
        <taxon>Eukaryota</taxon>
        <taxon>Fungi</taxon>
        <taxon>Dikarya</taxon>
        <taxon>Ascomycota</taxon>
        <taxon>Saccharomycotina</taxon>
        <taxon>Saccharomycetes</taxon>
        <taxon>Phaffomycetales</taxon>
        <taxon>Wickerhamomycetaceae</taxon>
        <taxon>Wickerhamomyces</taxon>
    </lineage>
</organism>
<keyword evidence="4" id="KW-0175">Coiled coil</keyword>
<accession>A0A9P8TJN1</accession>
<evidence type="ECO:0008006" key="7">
    <source>
        <dbReference type="Google" id="ProtNLM"/>
    </source>
</evidence>
<dbReference type="GO" id="GO:0007017">
    <property type="term" value="P:microtubule-based process"/>
    <property type="evidence" value="ECO:0007669"/>
    <property type="project" value="TreeGrafter"/>
</dbReference>
<evidence type="ECO:0000256" key="3">
    <source>
        <dbReference type="ARBA" id="ARBA00023186"/>
    </source>
</evidence>
<dbReference type="InterPro" id="IPR016655">
    <property type="entry name" value="PFD3"/>
</dbReference>
<dbReference type="GO" id="GO:0016272">
    <property type="term" value="C:prefoldin complex"/>
    <property type="evidence" value="ECO:0007669"/>
    <property type="project" value="InterPro"/>
</dbReference>
<protein>
    <recommendedName>
        <fullName evidence="7">Prefoldin subunit 3</fullName>
    </recommendedName>
</protein>
<sequence>MDQLINPGIPQAPFIEKITDFIKVDSDFEKVMTVFQERLQQYKYMEQSKKNAVSNFEKKIPEINESLTTCQYLAQQNQEEDAEPLEVNYELNDTLYTTAQLNEKTETVLLWLGADIMLEYPIDEAIQLLTEKLEIAKESLKISKEDCEFLRENITTMEVNTARLYNWDVERRKKERPLTASCSTSSDHRPWNLMASLGLIVFLPSFNTYLVILVLATTPLTLTNLLITKIHFSSQPRIRDSMAYFSKGLISFLNEVHNEATGTKGNCLDSVWYSVKNFCNTDVISSDLAMSNSSE</sequence>
<comment type="caution">
    <text evidence="5">The sequence shown here is derived from an EMBL/GenBank/DDBJ whole genome shotgun (WGS) entry which is preliminary data.</text>
</comment>
<dbReference type="PANTHER" id="PTHR12409:SF0">
    <property type="entry name" value="PREFOLDIN SUBUNIT 3"/>
    <property type="match status" value="1"/>
</dbReference>
<dbReference type="GO" id="GO:0007021">
    <property type="term" value="P:tubulin complex assembly"/>
    <property type="evidence" value="ECO:0007669"/>
    <property type="project" value="TreeGrafter"/>
</dbReference>
<dbReference type="GO" id="GO:0015631">
    <property type="term" value="F:tubulin binding"/>
    <property type="evidence" value="ECO:0007669"/>
    <property type="project" value="TreeGrafter"/>
</dbReference>
<keyword evidence="6" id="KW-1185">Reference proteome</keyword>
<reference evidence="5" key="2">
    <citation type="submission" date="2021-01" db="EMBL/GenBank/DDBJ databases">
        <authorList>
            <person name="Schikora-Tamarit M.A."/>
        </authorList>
    </citation>
    <scope>NUCLEOTIDE SEQUENCE</scope>
    <source>
        <strain evidence="5">CBS2887</strain>
    </source>
</reference>
<comment type="subunit">
    <text evidence="2">Heterohexamer of two PFD-alpha type and four PFD-beta type subunits.</text>
</comment>
<dbReference type="InterPro" id="IPR009053">
    <property type="entry name" value="Prefoldin"/>
</dbReference>
<dbReference type="Pfam" id="PF02996">
    <property type="entry name" value="Prefoldin"/>
    <property type="match status" value="1"/>
</dbReference>
<feature type="coiled-coil region" evidence="4">
    <location>
        <begin position="126"/>
        <end position="153"/>
    </location>
</feature>
<evidence type="ECO:0000256" key="4">
    <source>
        <dbReference type="SAM" id="Coils"/>
    </source>
</evidence>
<evidence type="ECO:0000256" key="1">
    <source>
        <dbReference type="ARBA" id="ARBA00010048"/>
    </source>
</evidence>
<dbReference type="Gene3D" id="1.10.287.370">
    <property type="match status" value="1"/>
</dbReference>
<dbReference type="AlphaFoldDB" id="A0A9P8TJN1"/>
<dbReference type="PANTHER" id="PTHR12409">
    <property type="entry name" value="PREFOLDIN SUBUNIT 3"/>
    <property type="match status" value="1"/>
</dbReference>
<dbReference type="OrthoDB" id="6375174at2759"/>
<evidence type="ECO:0000313" key="5">
    <source>
        <dbReference type="EMBL" id="KAH3682023.1"/>
    </source>
</evidence>
<dbReference type="GO" id="GO:0005737">
    <property type="term" value="C:cytoplasm"/>
    <property type="evidence" value="ECO:0007669"/>
    <property type="project" value="TreeGrafter"/>
</dbReference>